<evidence type="ECO:0000259" key="13">
    <source>
        <dbReference type="PROSITE" id="PS51918"/>
    </source>
</evidence>
<dbReference type="RefSeq" id="WP_205762196.1">
    <property type="nucleotide sequence ID" value="NZ_JABDTL010000002.1"/>
</dbReference>
<sequence>MSRLVQLGGVPVVTPSRSIPADGPMTDGFGRRVEYLRISVTDKCNLRCVYCMPEEGLPWLKREQLLSYEEIAEIVRVMGGMGLRRIRITGGEPLVRRDLPALVRMIRAVPQIDDVALSTNAVLLHDLADELRDAGVDRVNVSLDSLRPDRIDAISRRAGSAEAIFRGLEAAERAGFGPIKVNCVVMRGRNDDEVADFAAITRERPWHIRFIEVMPTGENLGVSADEFVGSDEILERIGEIGTLRPVTGPAGNGPARYYAFDGAAGTIGVITPMSHNYCDRCNRMRLTADGQLRPCLFGDMQTNLRDPLRRGEPLEPLVRHTLGIKPERHWLVQGSDAGSGGLLALSQVGG</sequence>
<comment type="similarity">
    <text evidence="12">Belongs to the radical SAM superfamily. MoaA family.</text>
</comment>
<comment type="subunit">
    <text evidence="12">Monomer and homodimer.</text>
</comment>
<gene>
    <name evidence="12" type="primary">moaA</name>
    <name evidence="14" type="ORF">HNQ61_001716</name>
</gene>
<feature type="binding site" evidence="12">
    <location>
        <position position="214"/>
    </location>
    <ligand>
        <name>S-adenosyl-L-methionine</name>
        <dbReference type="ChEBI" id="CHEBI:59789"/>
    </ligand>
</feature>
<feature type="binding site" evidence="12">
    <location>
        <position position="142"/>
    </location>
    <ligand>
        <name>S-adenosyl-L-methionine</name>
        <dbReference type="ChEBI" id="CHEBI:59789"/>
    </ligand>
</feature>
<feature type="binding site" evidence="12">
    <location>
        <position position="278"/>
    </location>
    <ligand>
        <name>[4Fe-4S] cluster</name>
        <dbReference type="ChEBI" id="CHEBI:49883"/>
        <label>2</label>
        <note>4Fe-4S-substrate</note>
    </ligand>
</feature>
<feature type="domain" description="Radical SAM core" evidence="13">
    <location>
        <begin position="28"/>
        <end position="250"/>
    </location>
</feature>
<organism evidence="14 15">
    <name type="scientific">Longimicrobium terrae</name>
    <dbReference type="NCBI Taxonomy" id="1639882"/>
    <lineage>
        <taxon>Bacteria</taxon>
        <taxon>Pseudomonadati</taxon>
        <taxon>Gemmatimonadota</taxon>
        <taxon>Longimicrobiia</taxon>
        <taxon>Longimicrobiales</taxon>
        <taxon>Longimicrobiaceae</taxon>
        <taxon>Longimicrobium</taxon>
    </lineage>
</organism>
<feature type="binding site" evidence="12">
    <location>
        <position position="180"/>
    </location>
    <ligand>
        <name>GTP</name>
        <dbReference type="ChEBI" id="CHEBI:37565"/>
    </ligand>
</feature>
<evidence type="ECO:0000256" key="6">
    <source>
        <dbReference type="ARBA" id="ARBA00023004"/>
    </source>
</evidence>
<dbReference type="CDD" id="cd21117">
    <property type="entry name" value="Twitch_MoaA"/>
    <property type="match status" value="1"/>
</dbReference>
<dbReference type="PROSITE" id="PS51918">
    <property type="entry name" value="RADICAL_SAM"/>
    <property type="match status" value="1"/>
</dbReference>
<comment type="catalytic activity">
    <reaction evidence="11 12">
        <text>GTP + AH2 + S-adenosyl-L-methionine = (8S)-3',8-cyclo-7,8-dihydroguanosine 5'-triphosphate + 5'-deoxyadenosine + L-methionine + A + H(+)</text>
        <dbReference type="Rhea" id="RHEA:49576"/>
        <dbReference type="ChEBI" id="CHEBI:13193"/>
        <dbReference type="ChEBI" id="CHEBI:15378"/>
        <dbReference type="ChEBI" id="CHEBI:17319"/>
        <dbReference type="ChEBI" id="CHEBI:17499"/>
        <dbReference type="ChEBI" id="CHEBI:37565"/>
        <dbReference type="ChEBI" id="CHEBI:57844"/>
        <dbReference type="ChEBI" id="CHEBI:59789"/>
        <dbReference type="ChEBI" id="CHEBI:131766"/>
        <dbReference type="EC" id="4.1.99.22"/>
    </reaction>
</comment>
<dbReference type="Pfam" id="PF06463">
    <property type="entry name" value="Mob_synth_C"/>
    <property type="match status" value="1"/>
</dbReference>
<comment type="function">
    <text evidence="12">Catalyzes the cyclization of GTP to (8S)-3',8-cyclo-7,8-dihydroguanosine 5'-triphosphate.</text>
</comment>
<dbReference type="HAMAP" id="MF_01225_B">
    <property type="entry name" value="MoaA_B"/>
    <property type="match status" value="1"/>
</dbReference>
<protein>
    <recommendedName>
        <fullName evidence="1 12">GTP 3',8-cyclase</fullName>
        <ecNumber evidence="1 12">4.1.99.22</ecNumber>
    </recommendedName>
    <alternativeName>
        <fullName evidence="12">Molybdenum cofactor biosynthesis protein A</fullName>
    </alternativeName>
</protein>
<dbReference type="InterPro" id="IPR050105">
    <property type="entry name" value="MoCo_biosynth_MoaA/MoaC"/>
</dbReference>
<comment type="cofactor">
    <cofactor evidence="12">
        <name>[4Fe-4S] cluster</name>
        <dbReference type="ChEBI" id="CHEBI:49883"/>
    </cofactor>
    <text evidence="12">Binds 2 [4Fe-4S] clusters. Binds 1 [4Fe-4S] cluster coordinated with 3 cysteines and an exchangeable S-adenosyl-L-methionine and 1 [4Fe-4S] cluster coordinated with 3 cysteines and the GTP-derived substrate.</text>
</comment>
<dbReference type="EC" id="4.1.99.22" evidence="1 12"/>
<dbReference type="EMBL" id="JACHIA010000003">
    <property type="protein sequence ID" value="MBB6070099.1"/>
    <property type="molecule type" value="Genomic_DNA"/>
</dbReference>
<feature type="binding site" evidence="12">
    <location>
        <position position="44"/>
    </location>
    <ligand>
        <name>[4Fe-4S] cluster</name>
        <dbReference type="ChEBI" id="CHEBI:49883"/>
        <label>1</label>
        <note>4Fe-4S-S-AdoMet</note>
    </ligand>
</feature>
<dbReference type="Pfam" id="PF04055">
    <property type="entry name" value="Radical_SAM"/>
    <property type="match status" value="1"/>
</dbReference>
<evidence type="ECO:0000256" key="10">
    <source>
        <dbReference type="ARBA" id="ARBA00023239"/>
    </source>
</evidence>
<keyword evidence="9 12" id="KW-0501">Molybdenum cofactor biosynthesis</keyword>
<dbReference type="PROSITE" id="PS01305">
    <property type="entry name" value="MOAA_NIFB_PQQE"/>
    <property type="match status" value="1"/>
</dbReference>
<dbReference type="InterPro" id="IPR000385">
    <property type="entry name" value="MoaA_NifB_PqqE_Fe-S-bd_CS"/>
</dbReference>
<dbReference type="SMART" id="SM00729">
    <property type="entry name" value="Elp3"/>
    <property type="match status" value="1"/>
</dbReference>
<dbReference type="AlphaFoldDB" id="A0A841GTW6"/>
<name>A0A841GTW6_9BACT</name>
<feature type="binding site" evidence="12">
    <location>
        <position position="295"/>
    </location>
    <ligand>
        <name>[4Fe-4S] cluster</name>
        <dbReference type="ChEBI" id="CHEBI:49883"/>
        <label>2</label>
        <note>4Fe-4S-substrate</note>
    </ligand>
</feature>
<dbReference type="PANTHER" id="PTHR22960">
    <property type="entry name" value="MOLYBDOPTERIN COFACTOR SYNTHESIS PROTEIN A"/>
    <property type="match status" value="1"/>
</dbReference>
<keyword evidence="8 12" id="KW-0342">GTP-binding</keyword>
<keyword evidence="15" id="KW-1185">Reference proteome</keyword>
<dbReference type="InterPro" id="IPR013785">
    <property type="entry name" value="Aldolase_TIM"/>
</dbReference>
<feature type="binding site" evidence="12">
    <location>
        <position position="51"/>
    </location>
    <ligand>
        <name>[4Fe-4S] cluster</name>
        <dbReference type="ChEBI" id="CHEBI:49883"/>
        <label>1</label>
        <note>4Fe-4S-S-AdoMet</note>
    </ligand>
</feature>
<feature type="binding site" evidence="12">
    <location>
        <position position="87"/>
    </location>
    <ligand>
        <name>GTP</name>
        <dbReference type="ChEBI" id="CHEBI:37565"/>
    </ligand>
</feature>
<evidence type="ECO:0000256" key="2">
    <source>
        <dbReference type="ARBA" id="ARBA00022485"/>
    </source>
</evidence>
<dbReference type="GO" id="GO:0006777">
    <property type="term" value="P:Mo-molybdopterin cofactor biosynthetic process"/>
    <property type="evidence" value="ECO:0007669"/>
    <property type="project" value="UniProtKB-UniRule"/>
</dbReference>
<feature type="binding site" evidence="12">
    <location>
        <begin position="283"/>
        <end position="285"/>
    </location>
    <ligand>
        <name>GTP</name>
        <dbReference type="ChEBI" id="CHEBI:37565"/>
    </ligand>
</feature>
<dbReference type="Gene3D" id="3.20.20.70">
    <property type="entry name" value="Aldolase class I"/>
    <property type="match status" value="1"/>
</dbReference>
<dbReference type="PANTHER" id="PTHR22960:SF0">
    <property type="entry name" value="MOLYBDENUM COFACTOR BIOSYNTHESIS PROTEIN 1"/>
    <property type="match status" value="1"/>
</dbReference>
<dbReference type="GO" id="GO:1904047">
    <property type="term" value="F:S-adenosyl-L-methionine binding"/>
    <property type="evidence" value="ECO:0007669"/>
    <property type="project" value="UniProtKB-UniRule"/>
</dbReference>
<dbReference type="Proteomes" id="UP000582837">
    <property type="component" value="Unassembled WGS sequence"/>
</dbReference>
<reference evidence="14 15" key="1">
    <citation type="submission" date="2020-08" db="EMBL/GenBank/DDBJ databases">
        <title>Genomic Encyclopedia of Type Strains, Phase IV (KMG-IV): sequencing the most valuable type-strain genomes for metagenomic binning, comparative biology and taxonomic classification.</title>
        <authorList>
            <person name="Goeker M."/>
        </authorList>
    </citation>
    <scope>NUCLEOTIDE SEQUENCE [LARGE SCALE GENOMIC DNA]</scope>
    <source>
        <strain evidence="14 15">DSM 29007</strain>
    </source>
</reference>
<feature type="binding site" evidence="12">
    <location>
        <position position="91"/>
    </location>
    <ligand>
        <name>S-adenosyl-L-methionine</name>
        <dbReference type="ChEBI" id="CHEBI:59789"/>
    </ligand>
</feature>
<feature type="binding site" evidence="12">
    <location>
        <position position="118"/>
    </location>
    <ligand>
        <name>GTP</name>
        <dbReference type="ChEBI" id="CHEBI:37565"/>
    </ligand>
</feature>
<dbReference type="GO" id="GO:0046872">
    <property type="term" value="F:metal ion binding"/>
    <property type="evidence" value="ECO:0007669"/>
    <property type="project" value="UniProtKB-KW"/>
</dbReference>
<evidence type="ECO:0000256" key="8">
    <source>
        <dbReference type="ARBA" id="ARBA00023134"/>
    </source>
</evidence>
<evidence type="ECO:0000256" key="12">
    <source>
        <dbReference type="HAMAP-Rule" id="MF_01225"/>
    </source>
</evidence>
<evidence type="ECO:0000256" key="3">
    <source>
        <dbReference type="ARBA" id="ARBA00022691"/>
    </source>
</evidence>
<feature type="binding site" evidence="12">
    <location>
        <position position="37"/>
    </location>
    <ligand>
        <name>GTP</name>
        <dbReference type="ChEBI" id="CHEBI:37565"/>
    </ligand>
</feature>
<evidence type="ECO:0000256" key="9">
    <source>
        <dbReference type="ARBA" id="ARBA00023150"/>
    </source>
</evidence>
<dbReference type="InterPro" id="IPR040064">
    <property type="entry name" value="MoaA-like"/>
</dbReference>
<dbReference type="CDD" id="cd01335">
    <property type="entry name" value="Radical_SAM"/>
    <property type="match status" value="1"/>
</dbReference>
<comment type="pathway">
    <text evidence="12">Cofactor biosynthesis; molybdopterin biosynthesis.</text>
</comment>
<dbReference type="NCBIfam" id="TIGR02666">
    <property type="entry name" value="moaA"/>
    <property type="match status" value="1"/>
</dbReference>
<keyword evidence="6 12" id="KW-0408">Iron</keyword>
<evidence type="ECO:0000256" key="5">
    <source>
        <dbReference type="ARBA" id="ARBA00022741"/>
    </source>
</evidence>
<dbReference type="SFLD" id="SFLDS00029">
    <property type="entry name" value="Radical_SAM"/>
    <property type="match status" value="1"/>
</dbReference>
<dbReference type="InterPro" id="IPR013483">
    <property type="entry name" value="MoaA"/>
</dbReference>
<keyword evidence="4 12" id="KW-0479">Metal-binding</keyword>
<keyword evidence="5 12" id="KW-0547">Nucleotide-binding</keyword>
<evidence type="ECO:0000256" key="4">
    <source>
        <dbReference type="ARBA" id="ARBA00022723"/>
    </source>
</evidence>
<comment type="caution">
    <text evidence="14">The sequence shown here is derived from an EMBL/GenBank/DDBJ whole genome shotgun (WGS) entry which is preliminary data.</text>
</comment>
<dbReference type="InterPro" id="IPR010505">
    <property type="entry name" value="MoaA_twitch"/>
</dbReference>
<dbReference type="GO" id="GO:0061798">
    <property type="term" value="F:GTP 3',8'-cyclase activity"/>
    <property type="evidence" value="ECO:0007669"/>
    <property type="project" value="UniProtKB-UniRule"/>
</dbReference>
<evidence type="ECO:0000313" key="15">
    <source>
        <dbReference type="Proteomes" id="UP000582837"/>
    </source>
</evidence>
<dbReference type="SFLD" id="SFLDG01386">
    <property type="entry name" value="main_SPASM_domain-containing"/>
    <property type="match status" value="1"/>
</dbReference>
<dbReference type="InterPro" id="IPR006638">
    <property type="entry name" value="Elp3/MiaA/NifB-like_rSAM"/>
</dbReference>
<evidence type="ECO:0000313" key="14">
    <source>
        <dbReference type="EMBL" id="MBB6070099.1"/>
    </source>
</evidence>
<dbReference type="InterPro" id="IPR058240">
    <property type="entry name" value="rSAM_sf"/>
</dbReference>
<evidence type="ECO:0000256" key="7">
    <source>
        <dbReference type="ARBA" id="ARBA00023014"/>
    </source>
</evidence>
<accession>A0A841GTW6</accession>
<feature type="binding site" evidence="12">
    <location>
        <position position="48"/>
    </location>
    <ligand>
        <name>[4Fe-4S] cluster</name>
        <dbReference type="ChEBI" id="CHEBI:49883"/>
        <label>1</label>
        <note>4Fe-4S-S-AdoMet</note>
    </ligand>
</feature>
<dbReference type="SUPFAM" id="SSF102114">
    <property type="entry name" value="Radical SAM enzymes"/>
    <property type="match status" value="1"/>
</dbReference>
<keyword evidence="3 12" id="KW-0949">S-adenosyl-L-methionine</keyword>
<keyword evidence="10 12" id="KW-0456">Lyase</keyword>
<evidence type="ECO:0000256" key="11">
    <source>
        <dbReference type="ARBA" id="ARBA00048697"/>
    </source>
</evidence>
<keyword evidence="2 12" id="KW-0004">4Fe-4S</keyword>
<dbReference type="UniPathway" id="UPA00344"/>
<dbReference type="GO" id="GO:0061799">
    <property type="term" value="F:cyclic pyranopterin monophosphate synthase activity"/>
    <property type="evidence" value="ECO:0007669"/>
    <property type="project" value="TreeGrafter"/>
</dbReference>
<dbReference type="InterPro" id="IPR007197">
    <property type="entry name" value="rSAM"/>
</dbReference>
<dbReference type="GO" id="GO:0005525">
    <property type="term" value="F:GTP binding"/>
    <property type="evidence" value="ECO:0007669"/>
    <property type="project" value="UniProtKB-UniRule"/>
</dbReference>
<proteinExistence type="inferred from homology"/>
<dbReference type="SFLD" id="SFLDG01067">
    <property type="entry name" value="SPASM/twitch_domain_containing"/>
    <property type="match status" value="1"/>
</dbReference>
<feature type="binding site" evidence="12">
    <location>
        <position position="50"/>
    </location>
    <ligand>
        <name>S-adenosyl-L-methionine</name>
        <dbReference type="ChEBI" id="CHEBI:59789"/>
    </ligand>
</feature>
<feature type="binding site" evidence="12">
    <location>
        <position position="281"/>
    </location>
    <ligand>
        <name>[4Fe-4S] cluster</name>
        <dbReference type="ChEBI" id="CHEBI:49883"/>
        <label>2</label>
        <note>4Fe-4S-substrate</note>
    </ligand>
</feature>
<keyword evidence="7 12" id="KW-0411">Iron-sulfur</keyword>
<evidence type="ECO:0000256" key="1">
    <source>
        <dbReference type="ARBA" id="ARBA00012167"/>
    </source>
</evidence>
<dbReference type="SFLD" id="SFLDG01383">
    <property type="entry name" value="cyclic_pyranopterin_phosphate"/>
    <property type="match status" value="1"/>
</dbReference>
<dbReference type="GO" id="GO:0051539">
    <property type="term" value="F:4 iron, 4 sulfur cluster binding"/>
    <property type="evidence" value="ECO:0007669"/>
    <property type="project" value="UniProtKB-UniRule"/>
</dbReference>